<evidence type="ECO:0000256" key="1">
    <source>
        <dbReference type="SAM" id="Phobius"/>
    </source>
</evidence>
<dbReference type="PANTHER" id="PTHR37314">
    <property type="entry name" value="SLR0142 PROTEIN"/>
    <property type="match status" value="1"/>
</dbReference>
<sequence>MQNVRRREWLLAVILSAVAGGLDAIGFLDLGGYFVSFMSGNTTRMSAETVEVGWAVAWHAVGLVGLFFVGAVIGSMIAHIGDGRVTVMAASTALVGVSAVGTLIDALPFPAVLGVAVAMGVLNSTFLRDGEVSIGVTYMTGTLVKAAQRFGMALMGGPRWVWVRYLSLWAALAAGSLLGAWAYSAWQIASLWAVFAVLVITTAATWWSRRAQPAQLTQA</sequence>
<dbReference type="AlphaFoldDB" id="A0A840F845"/>
<gene>
    <name evidence="2" type="ORF">BKA16_002239</name>
</gene>
<reference evidence="2 3" key="1">
    <citation type="submission" date="2020-08" db="EMBL/GenBank/DDBJ databases">
        <title>Sequencing the genomes of 1000 actinobacteria strains.</title>
        <authorList>
            <person name="Klenk H.-P."/>
        </authorList>
    </citation>
    <scope>NUCLEOTIDE SEQUENCE [LARGE SCALE GENOMIC DNA]</scope>
    <source>
        <strain evidence="2 3">DSM 45298</strain>
    </source>
</reference>
<dbReference type="Pfam" id="PF06912">
    <property type="entry name" value="DUF1275"/>
    <property type="match status" value="1"/>
</dbReference>
<feature type="transmembrane region" description="Helical" evidence="1">
    <location>
        <begin position="162"/>
        <end position="183"/>
    </location>
</feature>
<keyword evidence="3" id="KW-1185">Reference proteome</keyword>
<keyword evidence="1" id="KW-0472">Membrane</keyword>
<keyword evidence="1" id="KW-1133">Transmembrane helix</keyword>
<proteinExistence type="predicted"/>
<comment type="caution">
    <text evidence="2">The sequence shown here is derived from an EMBL/GenBank/DDBJ whole genome shotgun (WGS) entry which is preliminary data.</text>
</comment>
<dbReference type="PANTHER" id="PTHR37314:SF4">
    <property type="entry name" value="UPF0700 TRANSMEMBRANE PROTEIN YOAK"/>
    <property type="match status" value="1"/>
</dbReference>
<dbReference type="Proteomes" id="UP000551501">
    <property type="component" value="Unassembled WGS sequence"/>
</dbReference>
<protein>
    <submittedName>
        <fullName evidence="2">Uncharacterized membrane protein YoaK (UPF0700 family)</fullName>
    </submittedName>
</protein>
<organism evidence="2 3">
    <name type="scientific">Gordonia humi</name>
    <dbReference type="NCBI Taxonomy" id="686429"/>
    <lineage>
        <taxon>Bacteria</taxon>
        <taxon>Bacillati</taxon>
        <taxon>Actinomycetota</taxon>
        <taxon>Actinomycetes</taxon>
        <taxon>Mycobacteriales</taxon>
        <taxon>Gordoniaceae</taxon>
        <taxon>Gordonia</taxon>
    </lineage>
</organism>
<feature type="transmembrane region" description="Helical" evidence="1">
    <location>
        <begin position="189"/>
        <end position="207"/>
    </location>
</feature>
<evidence type="ECO:0000313" key="3">
    <source>
        <dbReference type="Proteomes" id="UP000551501"/>
    </source>
</evidence>
<name>A0A840F845_9ACTN</name>
<feature type="transmembrane region" description="Helical" evidence="1">
    <location>
        <begin position="55"/>
        <end position="78"/>
    </location>
</feature>
<feature type="transmembrane region" description="Helical" evidence="1">
    <location>
        <begin position="9"/>
        <end position="35"/>
    </location>
</feature>
<evidence type="ECO:0000313" key="2">
    <source>
        <dbReference type="EMBL" id="MBB4135687.1"/>
    </source>
</evidence>
<keyword evidence="1" id="KW-0812">Transmembrane</keyword>
<accession>A0A840F845</accession>
<dbReference type="InterPro" id="IPR010699">
    <property type="entry name" value="DUF1275"/>
</dbReference>
<dbReference type="RefSeq" id="WP_183370699.1">
    <property type="nucleotide sequence ID" value="NZ_BAABHL010000122.1"/>
</dbReference>
<dbReference type="EMBL" id="JACIFP010000001">
    <property type="protein sequence ID" value="MBB4135687.1"/>
    <property type="molecule type" value="Genomic_DNA"/>
</dbReference>